<protein>
    <submittedName>
        <fullName evidence="1">Uncharacterized protein</fullName>
    </submittedName>
</protein>
<evidence type="ECO:0000313" key="1">
    <source>
        <dbReference type="EMBL" id="KKN49291.1"/>
    </source>
</evidence>
<sequence>MKAWMPGEATYVMCRVAQDILPHMQAAVLAYVTRELGGDPTEWRWELDLNDVVLTAARRK</sequence>
<gene>
    <name evidence="1" type="ORF">LCGC14_0643900</name>
</gene>
<reference evidence="1" key="1">
    <citation type="journal article" date="2015" name="Nature">
        <title>Complex archaea that bridge the gap between prokaryotes and eukaryotes.</title>
        <authorList>
            <person name="Spang A."/>
            <person name="Saw J.H."/>
            <person name="Jorgensen S.L."/>
            <person name="Zaremba-Niedzwiedzka K."/>
            <person name="Martijn J."/>
            <person name="Lind A.E."/>
            <person name="van Eijk R."/>
            <person name="Schleper C."/>
            <person name="Guy L."/>
            <person name="Ettema T.J."/>
        </authorList>
    </citation>
    <scope>NUCLEOTIDE SEQUENCE</scope>
</reference>
<comment type="caution">
    <text evidence="1">The sequence shown here is derived from an EMBL/GenBank/DDBJ whole genome shotgun (WGS) entry which is preliminary data.</text>
</comment>
<dbReference type="AlphaFoldDB" id="A0A0F9TJZ4"/>
<proteinExistence type="predicted"/>
<name>A0A0F9TJZ4_9ZZZZ</name>
<accession>A0A0F9TJZ4</accession>
<organism evidence="1">
    <name type="scientific">marine sediment metagenome</name>
    <dbReference type="NCBI Taxonomy" id="412755"/>
    <lineage>
        <taxon>unclassified sequences</taxon>
        <taxon>metagenomes</taxon>
        <taxon>ecological metagenomes</taxon>
    </lineage>
</organism>
<dbReference type="EMBL" id="LAZR01001173">
    <property type="protein sequence ID" value="KKN49291.1"/>
    <property type="molecule type" value="Genomic_DNA"/>
</dbReference>